<keyword evidence="9" id="KW-1185">Reference proteome</keyword>
<proteinExistence type="inferred from homology"/>
<dbReference type="InterPro" id="IPR001834">
    <property type="entry name" value="CBR-like"/>
</dbReference>
<dbReference type="AlphaFoldDB" id="A0A1A0HEP8"/>
<dbReference type="EMBL" id="LXTC01000002">
    <property type="protein sequence ID" value="OBA22476.1"/>
    <property type="molecule type" value="Genomic_DNA"/>
</dbReference>
<evidence type="ECO:0000256" key="5">
    <source>
        <dbReference type="ARBA" id="ARBA00023002"/>
    </source>
</evidence>
<feature type="binding site" evidence="6">
    <location>
        <position position="238"/>
    </location>
    <ligand>
        <name>FAD</name>
        <dbReference type="ChEBI" id="CHEBI:57692"/>
    </ligand>
</feature>
<gene>
    <name evidence="8" type="ORF">METBIDRAFT_77860</name>
</gene>
<dbReference type="PANTHER" id="PTHR19370">
    <property type="entry name" value="NADH-CYTOCHROME B5 REDUCTASE"/>
    <property type="match status" value="1"/>
</dbReference>
<evidence type="ECO:0000259" key="7">
    <source>
        <dbReference type="PROSITE" id="PS51384"/>
    </source>
</evidence>
<evidence type="ECO:0000256" key="1">
    <source>
        <dbReference type="ARBA" id="ARBA00001974"/>
    </source>
</evidence>
<dbReference type="InterPro" id="IPR017938">
    <property type="entry name" value="Riboflavin_synthase-like_b-brl"/>
</dbReference>
<evidence type="ECO:0000256" key="2">
    <source>
        <dbReference type="ARBA" id="ARBA00006105"/>
    </source>
</evidence>
<keyword evidence="3 6" id="KW-0285">Flavoprotein</keyword>
<reference evidence="8 9" key="1">
    <citation type="submission" date="2016-05" db="EMBL/GenBank/DDBJ databases">
        <title>Comparative genomics of biotechnologically important yeasts.</title>
        <authorList>
            <consortium name="DOE Joint Genome Institute"/>
            <person name="Riley R."/>
            <person name="Haridas S."/>
            <person name="Wolfe K.H."/>
            <person name="Lopes M.R."/>
            <person name="Hittinger C.T."/>
            <person name="Goker M."/>
            <person name="Salamov A."/>
            <person name="Wisecaver J."/>
            <person name="Long T.M."/>
            <person name="Aerts A.L."/>
            <person name="Barry K."/>
            <person name="Choi C."/>
            <person name="Clum A."/>
            <person name="Coughlan A.Y."/>
            <person name="Deshpande S."/>
            <person name="Douglass A.P."/>
            <person name="Hanson S.J."/>
            <person name="Klenk H.-P."/>
            <person name="LaButti K."/>
            <person name="Lapidus A."/>
            <person name="Lindquist E."/>
            <person name="Lipzen A."/>
            <person name="Meier-kolthoff J.P."/>
            <person name="Ohm R.A."/>
            <person name="Otillar R.P."/>
            <person name="Pangilinan J."/>
            <person name="Peng Y."/>
            <person name="Rokas A."/>
            <person name="Rosa C.A."/>
            <person name="Scheuner C."/>
            <person name="Sibirny A.A."/>
            <person name="Slot J.C."/>
            <person name="Stielow J.B."/>
            <person name="Sun H."/>
            <person name="Kurtzman C.P."/>
            <person name="Blackwell M."/>
            <person name="Grigoriev I.V."/>
            <person name="Jeffries T.W."/>
        </authorList>
    </citation>
    <scope>NUCLEOTIDE SEQUENCE [LARGE SCALE GENOMIC DNA]</scope>
    <source>
        <strain evidence="8 9">NRRL YB-4993</strain>
    </source>
</reference>
<sequence length="498" mass="56342">MINFQQRPLDSHTTVLLIVKPLSSRSAPAGMDAGIAKLMKKDVKPYLPKTKHQRLSYEYPGLPNEDDFTKHTDKIKKQKPISRWSLTMPKLAVFGAAMWGAYVVKVWFYDADDDAQSTELLDPDVFHKFVVTHKQQIDKDHFLVEVRPKYNNWQYSYYAHYASKTIWNGDRMWSVEVKQPDILVVRSYTPLPLYFMKSENTHAGRKEPLLRVVDNDCEDHDKGGVMTFYIKRYADGEVSRYIVDKDVGDELELRGPHVEYKFPHHPLNALHERPVFRDLPSKVAAETLVDSLKAEHGVPDYDTLDFYAAGTGIAPILQVLFSRNPYRGFVNVHYSARADTELAPLQRFLFFLEKLDRIKLIGHYDSVPRLRLTAADIKPHRERNYISDMRQESGAAVAAGSEKERLRKRVALLEGAPAASPDHAPRPEGRGPWYENALQQARATALRPKPAAALALVCGPDGFVDYVAGAKELASGEQGPVGGLLGAKGWDESNVYKL</sequence>
<dbReference type="PROSITE" id="PS51384">
    <property type="entry name" value="FAD_FR"/>
    <property type="match status" value="1"/>
</dbReference>
<dbReference type="OrthoDB" id="432685at2759"/>
<dbReference type="SUPFAM" id="SSF63380">
    <property type="entry name" value="Riboflavin synthase domain-like"/>
    <property type="match status" value="1"/>
</dbReference>
<evidence type="ECO:0000313" key="8">
    <source>
        <dbReference type="EMBL" id="OBA22476.1"/>
    </source>
</evidence>
<comment type="similarity">
    <text evidence="2">Belongs to the flavoprotein pyridine nucleotide cytochrome reductase family.</text>
</comment>
<dbReference type="Gene3D" id="3.40.50.80">
    <property type="entry name" value="Nucleotide-binding domain of ferredoxin-NADP reductase (FNR) module"/>
    <property type="match status" value="1"/>
</dbReference>
<feature type="domain" description="FAD-binding FR-type" evidence="7">
    <location>
        <begin position="124"/>
        <end position="263"/>
    </location>
</feature>
<dbReference type="SUPFAM" id="SSF52343">
    <property type="entry name" value="Ferredoxin reductase-like, C-terminal NADP-linked domain"/>
    <property type="match status" value="1"/>
</dbReference>
<feature type="binding site" evidence="6">
    <location>
        <position position="231"/>
    </location>
    <ligand>
        <name>FAD</name>
        <dbReference type="ChEBI" id="CHEBI:57692"/>
    </ligand>
</feature>
<dbReference type="GO" id="GO:0016491">
    <property type="term" value="F:oxidoreductase activity"/>
    <property type="evidence" value="ECO:0007669"/>
    <property type="project" value="UniProtKB-KW"/>
</dbReference>
<dbReference type="STRING" id="869754.A0A1A0HEP8"/>
<evidence type="ECO:0000256" key="4">
    <source>
        <dbReference type="ARBA" id="ARBA00022827"/>
    </source>
</evidence>
<dbReference type="GeneID" id="30031758"/>
<name>A0A1A0HEP8_9ASCO</name>
<keyword evidence="4 6" id="KW-0274">FAD</keyword>
<dbReference type="Proteomes" id="UP000092555">
    <property type="component" value="Unassembled WGS sequence"/>
</dbReference>
<dbReference type="GO" id="GO:0005739">
    <property type="term" value="C:mitochondrion"/>
    <property type="evidence" value="ECO:0007669"/>
    <property type="project" value="TreeGrafter"/>
</dbReference>
<keyword evidence="5" id="KW-0560">Oxidoreductase</keyword>
<organism evidence="8 9">
    <name type="scientific">Metschnikowia bicuspidata var. bicuspidata NRRL YB-4993</name>
    <dbReference type="NCBI Taxonomy" id="869754"/>
    <lineage>
        <taxon>Eukaryota</taxon>
        <taxon>Fungi</taxon>
        <taxon>Dikarya</taxon>
        <taxon>Ascomycota</taxon>
        <taxon>Saccharomycotina</taxon>
        <taxon>Pichiomycetes</taxon>
        <taxon>Metschnikowiaceae</taxon>
        <taxon>Metschnikowia</taxon>
    </lineage>
</organism>
<dbReference type="RefSeq" id="XP_018712972.1">
    <property type="nucleotide sequence ID" value="XM_018858782.1"/>
</dbReference>
<evidence type="ECO:0000256" key="6">
    <source>
        <dbReference type="PIRSR" id="PIRSR601834-1"/>
    </source>
</evidence>
<feature type="binding site" evidence="6">
    <location>
        <position position="239"/>
    </location>
    <ligand>
        <name>FAD</name>
        <dbReference type="ChEBI" id="CHEBI:57692"/>
    </ligand>
</feature>
<dbReference type="PANTHER" id="PTHR19370:SF189">
    <property type="entry name" value="CYTOCHROME C MITOCHONDRIAL IMPORT FACTOR CYC2"/>
    <property type="match status" value="1"/>
</dbReference>
<accession>A0A1A0HEP8</accession>
<dbReference type="InterPro" id="IPR039261">
    <property type="entry name" value="FNR_nucleotide-bd"/>
</dbReference>
<comment type="caution">
    <text evidence="8">The sequence shown here is derived from an EMBL/GenBank/DDBJ whole genome shotgun (WGS) entry which is preliminary data.</text>
</comment>
<protein>
    <recommendedName>
        <fullName evidence="7">FAD-binding FR-type domain-containing protein</fullName>
    </recommendedName>
</protein>
<comment type="cofactor">
    <cofactor evidence="1 6">
        <name>FAD</name>
        <dbReference type="ChEBI" id="CHEBI:57692"/>
    </cofactor>
</comment>
<evidence type="ECO:0000313" key="9">
    <source>
        <dbReference type="Proteomes" id="UP000092555"/>
    </source>
</evidence>
<evidence type="ECO:0000256" key="3">
    <source>
        <dbReference type="ARBA" id="ARBA00022630"/>
    </source>
</evidence>
<dbReference type="Gene3D" id="2.40.30.10">
    <property type="entry name" value="Translation factors"/>
    <property type="match status" value="1"/>
</dbReference>
<dbReference type="InterPro" id="IPR017927">
    <property type="entry name" value="FAD-bd_FR_type"/>
</dbReference>